<comment type="caution">
    <text evidence="2">The sequence shown here is derived from an EMBL/GenBank/DDBJ whole genome shotgun (WGS) entry which is preliminary data.</text>
</comment>
<evidence type="ECO:0000313" key="2">
    <source>
        <dbReference type="EMBL" id="KAI5410980.1"/>
    </source>
</evidence>
<gene>
    <name evidence="2" type="ORF">KIW84_056219</name>
</gene>
<keyword evidence="3" id="KW-1185">Reference proteome</keyword>
<proteinExistence type="predicted"/>
<evidence type="ECO:0000313" key="3">
    <source>
        <dbReference type="Proteomes" id="UP001058974"/>
    </source>
</evidence>
<dbReference type="EMBL" id="JAMSHJ010000005">
    <property type="protein sequence ID" value="KAI5410980.1"/>
    <property type="molecule type" value="Genomic_DNA"/>
</dbReference>
<sequence>MKDNMEQLTRAITNMLAREAETNKRKVAPMSTPQSGDGNPLQGFTSDIQGGEAKDGTLHPKGSIPTFVHNGASRPIGKPSSNQNSNKRYSNSNNLKRGETNFVTIEGSSQAPYNSYIAVVGSNQYPQQPYSRTQAQQARAPSQQNGYARRDQQRPWKKFDPIPITYTQVLPYLIQKRLVEIKPLTPPPNPPSRGYDANACSGVFVTFRFID</sequence>
<feature type="compositionally biased region" description="Polar residues" evidence="1">
    <location>
        <begin position="31"/>
        <end position="48"/>
    </location>
</feature>
<organism evidence="2 3">
    <name type="scientific">Pisum sativum</name>
    <name type="common">Garden pea</name>
    <name type="synonym">Lathyrus oleraceus</name>
    <dbReference type="NCBI Taxonomy" id="3888"/>
    <lineage>
        <taxon>Eukaryota</taxon>
        <taxon>Viridiplantae</taxon>
        <taxon>Streptophyta</taxon>
        <taxon>Embryophyta</taxon>
        <taxon>Tracheophyta</taxon>
        <taxon>Spermatophyta</taxon>
        <taxon>Magnoliopsida</taxon>
        <taxon>eudicotyledons</taxon>
        <taxon>Gunneridae</taxon>
        <taxon>Pentapetalae</taxon>
        <taxon>rosids</taxon>
        <taxon>fabids</taxon>
        <taxon>Fabales</taxon>
        <taxon>Fabaceae</taxon>
        <taxon>Papilionoideae</taxon>
        <taxon>50 kb inversion clade</taxon>
        <taxon>NPAAA clade</taxon>
        <taxon>Hologalegina</taxon>
        <taxon>IRL clade</taxon>
        <taxon>Fabeae</taxon>
        <taxon>Lathyrus</taxon>
    </lineage>
</organism>
<name>A0A9D4X293_PEA</name>
<feature type="region of interest" description="Disordered" evidence="1">
    <location>
        <begin position="17"/>
        <end position="95"/>
    </location>
</feature>
<accession>A0A9D4X293</accession>
<feature type="compositionally biased region" description="Polar residues" evidence="1">
    <location>
        <begin position="79"/>
        <end position="95"/>
    </location>
</feature>
<feature type="compositionally biased region" description="Polar residues" evidence="1">
    <location>
        <begin position="127"/>
        <end position="146"/>
    </location>
</feature>
<protein>
    <submittedName>
        <fullName evidence="2">Uncharacterized protein</fullName>
    </submittedName>
</protein>
<dbReference type="Proteomes" id="UP001058974">
    <property type="component" value="Chromosome 5"/>
</dbReference>
<dbReference type="Gramene" id="Psat05G0621900-T1">
    <property type="protein sequence ID" value="KAI5410980.1"/>
    <property type="gene ID" value="KIW84_056219"/>
</dbReference>
<evidence type="ECO:0000256" key="1">
    <source>
        <dbReference type="SAM" id="MobiDB-lite"/>
    </source>
</evidence>
<reference evidence="2 3" key="1">
    <citation type="journal article" date="2022" name="Nat. Genet.">
        <title>Improved pea reference genome and pan-genome highlight genomic features and evolutionary characteristics.</title>
        <authorList>
            <person name="Yang T."/>
            <person name="Liu R."/>
            <person name="Luo Y."/>
            <person name="Hu S."/>
            <person name="Wang D."/>
            <person name="Wang C."/>
            <person name="Pandey M.K."/>
            <person name="Ge S."/>
            <person name="Xu Q."/>
            <person name="Li N."/>
            <person name="Li G."/>
            <person name="Huang Y."/>
            <person name="Saxena R.K."/>
            <person name="Ji Y."/>
            <person name="Li M."/>
            <person name="Yan X."/>
            <person name="He Y."/>
            <person name="Liu Y."/>
            <person name="Wang X."/>
            <person name="Xiang C."/>
            <person name="Varshney R.K."/>
            <person name="Ding H."/>
            <person name="Gao S."/>
            <person name="Zong X."/>
        </authorList>
    </citation>
    <scope>NUCLEOTIDE SEQUENCE [LARGE SCALE GENOMIC DNA]</scope>
    <source>
        <strain evidence="2 3">cv. Zhongwan 6</strain>
    </source>
</reference>
<dbReference type="AlphaFoldDB" id="A0A9D4X293"/>
<feature type="region of interest" description="Disordered" evidence="1">
    <location>
        <begin position="127"/>
        <end position="154"/>
    </location>
</feature>